<evidence type="ECO:0000256" key="9">
    <source>
        <dbReference type="ARBA" id="ARBA00042236"/>
    </source>
</evidence>
<dbReference type="FunFam" id="3.90.70.10:FF:000176">
    <property type="entry name" value="Ubiquitin-specific protease"/>
    <property type="match status" value="1"/>
</dbReference>
<dbReference type="KEGG" id="clus:A9F13_01g05533"/>
<dbReference type="PANTHER" id="PTHR43982">
    <property type="entry name" value="UBIQUITIN CARBOXYL-TERMINAL HYDROLASE"/>
    <property type="match status" value="1"/>
</dbReference>
<sequence length="1261" mass="143785">MPLDQAEDIPTIIGAKAVSSASAPIEPSKEQKHKSNNPFTNGKFAQGSNSDSLTSTSVANIESLSPFEYIGTNISKNELRLRPFKTSNRILDDLKYTPALFKMLSQGRLQKPITSFLNSSPFAYKDILPHILQLERYETLILNNAVDYIPSVEKHELKDCNVTVSTVRGLIVSSSNDEINHFKIVILENSPPLSRIPIDKHEYHQIEKSMLSADDLNIMNDKSNASSNLIDDAFFKSGNSLVNHIMRVSVYTSEFTKEDLLSSIDSNLIKERYLRGIESSPDSQLSIDSIPGPVHCLQTLLKVLKGPINLPATEPIHTISKSKTLLDVKIDLRLLFEKFSFTLGDDEDSLIPPNLSLNPSLKEAYIRKAYELVFIGKSLKTSKVNDFDTKYSFSDNMAQVHSILSEIDKHSALANSRSRETNRYSFFIALSCCVFYQDELIIRCYENTVVSDPRNKMAYVDCFKKIMENRSSGSTGRLASYHNSQYLKGLMYGYSDYEAALKILGIELIPSDDDVEIDAIIEMYKAATNSDPKNYAYFNNQVEKIAKIRDSLELKDFLANEIIPMSIALNELRIEEVTEDEVVITAFEFRLNDVMQEVNFNSNSPEIRILQRSLYSVALNRKSYILLNYIEKKFPDLQQKMNITFSDALRILEVTADSTDFEIITNFQEKLAKSSLHDPVDVRALRASLKRVAEERKSNILMSFLEQGKIDPSLQPPELWPTGLDNIGNTCYLNSLLQYYFCIKPLRDMILNFDEANVKIDPNSARKIGGRKVEESELNRSFQFIYRLQKLFNEMISSKERCVQPSKELAYLAFLPLSQPIDFKDNSELPLPGGDDGVIDTEFEPIIVDSESPELMSADTDMDKDNQDLIVLDSTCTSPNLESAPSLNMVEVDSMHVEDNQVDIATGKKILAISSDQIESTIELGRQQDVTECIENVTYQIETALEPEKIESDGEQFDLIKKLFCGKTKQTITPLGEEKANVRVSVERFFSLIINVGDHPKDIYDALDNYFNEDSVELEEGEVKKALTIQELPQVLQFHVQRVLFDRERLVAYKSLEVIPFGETIYVDRYLETDDEEIIAKRQEVFDWKSEMKKLYAEKDSILMVDSETKLSALDALKATLKYLETNTLKSELNCVKQSTIDSIRSQIHLLELKLQAIENKLISLQDKVSTQFDSYKQVGYSLFAIFIHRGEASYGHYWIYIKDPHRNIYRKYNDETVTEVPYSEVFNFTTTNTATPYYMVYVKSELMDEYIEPLKREIKC</sequence>
<dbReference type="GO" id="GO:0004843">
    <property type="term" value="F:cysteine-type deubiquitinase activity"/>
    <property type="evidence" value="ECO:0007669"/>
    <property type="project" value="UniProtKB-EC"/>
</dbReference>
<evidence type="ECO:0000313" key="14">
    <source>
        <dbReference type="EMBL" id="OVF11096.1"/>
    </source>
</evidence>
<evidence type="ECO:0000256" key="12">
    <source>
        <dbReference type="SAM" id="MobiDB-lite"/>
    </source>
</evidence>
<gene>
    <name evidence="14" type="ORF">A9F13_01g05533</name>
</gene>
<dbReference type="CDD" id="cd02666">
    <property type="entry name" value="Peptidase_C19J"/>
    <property type="match status" value="1"/>
</dbReference>
<dbReference type="GO" id="GO:0061136">
    <property type="term" value="P:regulation of proteasomal protein catabolic process"/>
    <property type="evidence" value="ECO:0007669"/>
    <property type="project" value="TreeGrafter"/>
</dbReference>
<dbReference type="InterPro" id="IPR001394">
    <property type="entry name" value="Peptidase_C19_UCH"/>
</dbReference>
<evidence type="ECO:0000256" key="7">
    <source>
        <dbReference type="ARBA" id="ARBA00040966"/>
    </source>
</evidence>
<keyword evidence="11" id="KW-0175">Coiled coil</keyword>
<dbReference type="PROSITE" id="PS00973">
    <property type="entry name" value="USP_2"/>
    <property type="match status" value="1"/>
</dbReference>
<dbReference type="Pfam" id="PF13446">
    <property type="entry name" value="RPT"/>
    <property type="match status" value="3"/>
</dbReference>
<evidence type="ECO:0000256" key="6">
    <source>
        <dbReference type="ARBA" id="ARBA00022807"/>
    </source>
</evidence>
<dbReference type="PANTHER" id="PTHR43982:SF6">
    <property type="entry name" value="UBIQUITIN CARBOXYL-TERMINAL HYDROLASE 2-RELATED"/>
    <property type="match status" value="1"/>
</dbReference>
<dbReference type="InterPro" id="IPR044635">
    <property type="entry name" value="UBP14-like"/>
</dbReference>
<keyword evidence="5" id="KW-0378">Hydrolase</keyword>
<dbReference type="EC" id="3.4.19.12" evidence="2"/>
<dbReference type="AlphaFoldDB" id="A0AA91Q566"/>
<dbReference type="InterPro" id="IPR028889">
    <property type="entry name" value="USP"/>
</dbReference>
<dbReference type="InterPro" id="IPR025305">
    <property type="entry name" value="UCH_repeat_domain"/>
</dbReference>
<evidence type="ECO:0000313" key="15">
    <source>
        <dbReference type="Proteomes" id="UP000195602"/>
    </source>
</evidence>
<evidence type="ECO:0000256" key="11">
    <source>
        <dbReference type="SAM" id="Coils"/>
    </source>
</evidence>
<feature type="coiled-coil region" evidence="11">
    <location>
        <begin position="1141"/>
        <end position="1168"/>
    </location>
</feature>
<feature type="region of interest" description="Disordered" evidence="12">
    <location>
        <begin position="1"/>
        <end position="51"/>
    </location>
</feature>
<comment type="catalytic activity">
    <reaction evidence="1">
        <text>Thiol-dependent hydrolysis of ester, thioester, amide, peptide and isopeptide bonds formed by the C-terminal Gly of ubiquitin (a 76-residue protein attached to proteins as an intracellular targeting signal).</text>
        <dbReference type="EC" id="3.4.19.12"/>
    </reaction>
</comment>
<keyword evidence="3 14" id="KW-0645">Protease</keyword>
<evidence type="ECO:0000256" key="5">
    <source>
        <dbReference type="ARBA" id="ARBA00022801"/>
    </source>
</evidence>
<dbReference type="EMBL" id="LYUB02000001">
    <property type="protein sequence ID" value="OVF11096.1"/>
    <property type="molecule type" value="Genomic_DNA"/>
</dbReference>
<dbReference type="InterPro" id="IPR018200">
    <property type="entry name" value="USP_CS"/>
</dbReference>
<evidence type="ECO:0000256" key="10">
    <source>
        <dbReference type="ARBA" id="ARBA00042737"/>
    </source>
</evidence>
<dbReference type="PROSITE" id="PS50235">
    <property type="entry name" value="USP_3"/>
    <property type="match status" value="1"/>
</dbReference>
<name>A0AA91Q566_CLALS</name>
<dbReference type="Pfam" id="PF00443">
    <property type="entry name" value="UCH"/>
    <property type="match status" value="1"/>
</dbReference>
<dbReference type="Gene3D" id="3.90.70.10">
    <property type="entry name" value="Cysteine proteinases"/>
    <property type="match status" value="2"/>
</dbReference>
<dbReference type="GO" id="GO:0016579">
    <property type="term" value="P:protein deubiquitination"/>
    <property type="evidence" value="ECO:0007669"/>
    <property type="project" value="InterPro"/>
</dbReference>
<evidence type="ECO:0000256" key="2">
    <source>
        <dbReference type="ARBA" id="ARBA00012759"/>
    </source>
</evidence>
<protein>
    <recommendedName>
        <fullName evidence="7">Ubiquitin carboxyl-terminal hydrolase 2</fullName>
        <ecNumber evidence="2">3.4.19.12</ecNumber>
    </recommendedName>
    <alternativeName>
        <fullName evidence="9">Deubiquitinating enzyme 2</fullName>
    </alternativeName>
    <alternativeName>
        <fullName evidence="8">Ubiquitin thioesterase 2</fullName>
    </alternativeName>
    <alternativeName>
        <fullName evidence="10">Ubiquitin-specific-processing protease 2</fullName>
    </alternativeName>
</protein>
<dbReference type="InterPro" id="IPR038765">
    <property type="entry name" value="Papain-like_cys_pep_sf"/>
</dbReference>
<dbReference type="PROSITE" id="PS00972">
    <property type="entry name" value="USP_1"/>
    <property type="match status" value="1"/>
</dbReference>
<evidence type="ECO:0000256" key="4">
    <source>
        <dbReference type="ARBA" id="ARBA00022786"/>
    </source>
</evidence>
<keyword evidence="6" id="KW-0788">Thiol protease</keyword>
<dbReference type="Proteomes" id="UP000195602">
    <property type="component" value="Unassembled WGS sequence"/>
</dbReference>
<evidence type="ECO:0000256" key="1">
    <source>
        <dbReference type="ARBA" id="ARBA00000707"/>
    </source>
</evidence>
<proteinExistence type="predicted"/>
<dbReference type="GO" id="GO:0043161">
    <property type="term" value="P:proteasome-mediated ubiquitin-dependent protein catabolic process"/>
    <property type="evidence" value="ECO:0007669"/>
    <property type="project" value="InterPro"/>
</dbReference>
<evidence type="ECO:0000259" key="13">
    <source>
        <dbReference type="PROSITE" id="PS50235"/>
    </source>
</evidence>
<reference evidence="14 15" key="1">
    <citation type="submission" date="2017-04" db="EMBL/GenBank/DDBJ databases">
        <title>Draft genome of the yeast Clavispora lusitaniae type strain CBS 6936.</title>
        <authorList>
            <person name="Durrens P."/>
            <person name="Klopp C."/>
            <person name="Biteau N."/>
            <person name="Fitton-Ouhabi V."/>
            <person name="Dementhon K."/>
            <person name="Accoceberry I."/>
            <person name="Sherman D.J."/>
            <person name="Noel T."/>
        </authorList>
    </citation>
    <scope>NUCLEOTIDE SEQUENCE [LARGE SCALE GENOMIC DNA]</scope>
    <source>
        <strain evidence="14 15">CBS 6936</strain>
    </source>
</reference>
<organism evidence="14 15">
    <name type="scientific">Clavispora lusitaniae</name>
    <name type="common">Candida lusitaniae</name>
    <dbReference type="NCBI Taxonomy" id="36911"/>
    <lineage>
        <taxon>Eukaryota</taxon>
        <taxon>Fungi</taxon>
        <taxon>Dikarya</taxon>
        <taxon>Ascomycota</taxon>
        <taxon>Saccharomycotina</taxon>
        <taxon>Pichiomycetes</taxon>
        <taxon>Metschnikowiaceae</taxon>
        <taxon>Clavispora</taxon>
    </lineage>
</organism>
<evidence type="ECO:0000256" key="3">
    <source>
        <dbReference type="ARBA" id="ARBA00022670"/>
    </source>
</evidence>
<dbReference type="SUPFAM" id="SSF54001">
    <property type="entry name" value="Cysteine proteinases"/>
    <property type="match status" value="1"/>
</dbReference>
<keyword evidence="4" id="KW-0833">Ubl conjugation pathway</keyword>
<accession>A0AA91Q566</accession>
<evidence type="ECO:0000256" key="8">
    <source>
        <dbReference type="ARBA" id="ARBA00041732"/>
    </source>
</evidence>
<dbReference type="GO" id="GO:0070628">
    <property type="term" value="F:proteasome binding"/>
    <property type="evidence" value="ECO:0007669"/>
    <property type="project" value="TreeGrafter"/>
</dbReference>
<feature type="domain" description="USP" evidence="13">
    <location>
        <begin position="722"/>
        <end position="1245"/>
    </location>
</feature>
<comment type="caution">
    <text evidence="14">The sequence shown here is derived from an EMBL/GenBank/DDBJ whole genome shotgun (WGS) entry which is preliminary data.</text>
</comment>